<dbReference type="RefSeq" id="WP_184527688.1">
    <property type="nucleotide sequence ID" value="NZ_JACHGK010000012.1"/>
</dbReference>
<accession>A0A7X0HTH6</accession>
<feature type="transmembrane region" description="Helical" evidence="1">
    <location>
        <begin position="34"/>
        <end position="52"/>
    </location>
</feature>
<evidence type="ECO:0000313" key="3">
    <source>
        <dbReference type="Proteomes" id="UP000531594"/>
    </source>
</evidence>
<protein>
    <submittedName>
        <fullName evidence="2">Putative membrane protein</fullName>
    </submittedName>
</protein>
<reference evidence="2 3" key="1">
    <citation type="submission" date="2020-08" db="EMBL/GenBank/DDBJ databases">
        <title>Genomic Encyclopedia of Type Strains, Phase IV (KMG-IV): sequencing the most valuable type-strain genomes for metagenomic binning, comparative biology and taxonomic classification.</title>
        <authorList>
            <person name="Goeker M."/>
        </authorList>
    </citation>
    <scope>NUCLEOTIDE SEQUENCE [LARGE SCALE GENOMIC DNA]</scope>
    <source>
        <strain evidence="2 3">DSM 5391</strain>
    </source>
</reference>
<comment type="caution">
    <text evidence="2">The sequence shown here is derived from an EMBL/GenBank/DDBJ whole genome shotgun (WGS) entry which is preliminary data.</text>
</comment>
<keyword evidence="1" id="KW-0812">Transmembrane</keyword>
<keyword evidence="1" id="KW-1133">Transmembrane helix</keyword>
<name>A0A7X0HTH6_9BACI</name>
<evidence type="ECO:0000313" key="2">
    <source>
        <dbReference type="EMBL" id="MBB6446565.1"/>
    </source>
</evidence>
<keyword evidence="3" id="KW-1185">Reference proteome</keyword>
<dbReference type="Proteomes" id="UP000531594">
    <property type="component" value="Unassembled WGS sequence"/>
</dbReference>
<gene>
    <name evidence="2" type="ORF">HNR53_003225</name>
</gene>
<evidence type="ECO:0000256" key="1">
    <source>
        <dbReference type="SAM" id="Phobius"/>
    </source>
</evidence>
<feature type="transmembrane region" description="Helical" evidence="1">
    <location>
        <begin position="6"/>
        <end position="22"/>
    </location>
</feature>
<sequence length="71" mass="8783">MKVFQLFWITLIVAVLILFEWPQMKQNSKKEKNLFLLLFIFEWIFSIVLLFYPDLPNPLEPIFPYFEWVKQ</sequence>
<organism evidence="2 3">
    <name type="scientific">Bacillus benzoevorans</name>
    <dbReference type="NCBI Taxonomy" id="1456"/>
    <lineage>
        <taxon>Bacteria</taxon>
        <taxon>Bacillati</taxon>
        <taxon>Bacillota</taxon>
        <taxon>Bacilli</taxon>
        <taxon>Bacillales</taxon>
        <taxon>Bacillaceae</taxon>
        <taxon>Bacillus</taxon>
    </lineage>
</organism>
<dbReference type="AlphaFoldDB" id="A0A7X0HTH6"/>
<proteinExistence type="predicted"/>
<dbReference type="EMBL" id="JACHGK010000012">
    <property type="protein sequence ID" value="MBB6446565.1"/>
    <property type="molecule type" value="Genomic_DNA"/>
</dbReference>
<keyword evidence="1" id="KW-0472">Membrane</keyword>